<sequence length="96" mass="10798">MSLNSHQRQFLKAQAHQLKPVVMLGNDGLSENVLKEIDSSIEHHELIKVKLNAGEGRKEQAETAAKTVNAELVSLVGRIAVLFRQRKDDSRFILPR</sequence>
<dbReference type="InterPro" id="IPR035920">
    <property type="entry name" value="YhbY-like_sf"/>
</dbReference>
<evidence type="ECO:0000256" key="2">
    <source>
        <dbReference type="PROSITE-ProRule" id="PRU00626"/>
    </source>
</evidence>
<keyword evidence="1 2" id="KW-0694">RNA-binding</keyword>
<evidence type="ECO:0000259" key="3">
    <source>
        <dbReference type="PROSITE" id="PS51295"/>
    </source>
</evidence>
<dbReference type="Proteomes" id="UP000242432">
    <property type="component" value="Unassembled WGS sequence"/>
</dbReference>
<dbReference type="Gene3D" id="3.30.110.60">
    <property type="entry name" value="YhbY-like"/>
    <property type="match status" value="1"/>
</dbReference>
<proteinExistence type="predicted"/>
<organism evidence="4 5">
    <name type="scientific">Succinivibrio dextrinosolvens DSM 3072</name>
    <dbReference type="NCBI Taxonomy" id="1123324"/>
    <lineage>
        <taxon>Bacteria</taxon>
        <taxon>Pseudomonadati</taxon>
        <taxon>Pseudomonadota</taxon>
        <taxon>Gammaproteobacteria</taxon>
        <taxon>Aeromonadales</taxon>
        <taxon>Succinivibrionaceae</taxon>
        <taxon>Succinivibrio</taxon>
    </lineage>
</organism>
<dbReference type="InterPro" id="IPR017924">
    <property type="entry name" value="RNA-binding_YhbY"/>
</dbReference>
<name>A0A1T4V032_9GAMM</name>
<keyword evidence="5" id="KW-1185">Reference proteome</keyword>
<protein>
    <submittedName>
        <fullName evidence="4">RNA-binding protein</fullName>
    </submittedName>
</protein>
<dbReference type="STRING" id="83771.SAMN02910357_02460"/>
<evidence type="ECO:0000313" key="5">
    <source>
        <dbReference type="Proteomes" id="UP000242432"/>
    </source>
</evidence>
<dbReference type="NCBIfam" id="TIGR00253">
    <property type="entry name" value="RNA_bind_YhbY"/>
    <property type="match status" value="1"/>
</dbReference>
<dbReference type="PANTHER" id="PTHR40065:SF3">
    <property type="entry name" value="RNA-BINDING PROTEIN YHBY"/>
    <property type="match status" value="1"/>
</dbReference>
<accession>A0A1T4V032</accession>
<dbReference type="PANTHER" id="PTHR40065">
    <property type="entry name" value="RNA-BINDING PROTEIN YHBY"/>
    <property type="match status" value="1"/>
</dbReference>
<dbReference type="GO" id="GO:0003723">
    <property type="term" value="F:RNA binding"/>
    <property type="evidence" value="ECO:0007669"/>
    <property type="project" value="UniProtKB-UniRule"/>
</dbReference>
<dbReference type="SUPFAM" id="SSF75471">
    <property type="entry name" value="YhbY-like"/>
    <property type="match status" value="1"/>
</dbReference>
<gene>
    <name evidence="4" type="ORF">SAMN02745213_00380</name>
</gene>
<dbReference type="InterPro" id="IPR001890">
    <property type="entry name" value="RNA-binding_CRM"/>
</dbReference>
<dbReference type="SMART" id="SM01103">
    <property type="entry name" value="CRS1_YhbY"/>
    <property type="match status" value="1"/>
</dbReference>
<dbReference type="Pfam" id="PF01985">
    <property type="entry name" value="CRS1_YhbY"/>
    <property type="match status" value="1"/>
</dbReference>
<dbReference type="PROSITE" id="PS51295">
    <property type="entry name" value="CRM"/>
    <property type="match status" value="1"/>
</dbReference>
<dbReference type="InterPro" id="IPR051925">
    <property type="entry name" value="RNA-binding_domain"/>
</dbReference>
<evidence type="ECO:0000313" key="4">
    <source>
        <dbReference type="EMBL" id="SKA58292.1"/>
    </source>
</evidence>
<dbReference type="AlphaFoldDB" id="A0A1T4V032"/>
<dbReference type="EMBL" id="FUXX01000004">
    <property type="protein sequence ID" value="SKA58292.1"/>
    <property type="molecule type" value="Genomic_DNA"/>
</dbReference>
<evidence type="ECO:0000256" key="1">
    <source>
        <dbReference type="ARBA" id="ARBA00022884"/>
    </source>
</evidence>
<dbReference type="RefSeq" id="WP_074839486.1">
    <property type="nucleotide sequence ID" value="NZ_FUXX01000004.1"/>
</dbReference>
<feature type="domain" description="CRM" evidence="3">
    <location>
        <begin position="1"/>
        <end position="95"/>
    </location>
</feature>
<reference evidence="5" key="1">
    <citation type="submission" date="2017-02" db="EMBL/GenBank/DDBJ databases">
        <authorList>
            <person name="Varghese N."/>
            <person name="Submissions S."/>
        </authorList>
    </citation>
    <scope>NUCLEOTIDE SEQUENCE [LARGE SCALE GENOMIC DNA]</scope>
    <source>
        <strain evidence="5">DSM 3072</strain>
    </source>
</reference>